<reference evidence="2" key="1">
    <citation type="submission" date="2011-04" db="EMBL/GenBank/DDBJ databases">
        <title>The complete genome of Treponema brennaborense DSM 12168.</title>
        <authorList>
            <person name="Lucas S."/>
            <person name="Han J."/>
            <person name="Lapidus A."/>
            <person name="Bruce D."/>
            <person name="Goodwin L."/>
            <person name="Pitluck S."/>
            <person name="Peters L."/>
            <person name="Kyrpides N."/>
            <person name="Mavromatis K."/>
            <person name="Ivanova N."/>
            <person name="Mikhailova N."/>
            <person name="Pagani I."/>
            <person name="Teshima H."/>
            <person name="Detter J.C."/>
            <person name="Tapia R."/>
            <person name="Han C."/>
            <person name="Land M."/>
            <person name="Hauser L."/>
            <person name="Markowitz V."/>
            <person name="Cheng J.-F."/>
            <person name="Hugenholtz P."/>
            <person name="Woyke T."/>
            <person name="Wu D."/>
            <person name="Gronow S."/>
            <person name="Wellnitz S."/>
            <person name="Brambilla E."/>
            <person name="Klenk H.-P."/>
            <person name="Eisen J.A."/>
        </authorList>
    </citation>
    <scope>NUCLEOTIDE SEQUENCE [LARGE SCALE GENOMIC DNA]</scope>
    <source>
        <strain evidence="2">DSM 12168 / CIP 105900 / DD5/3</strain>
    </source>
</reference>
<dbReference type="SUPFAM" id="SSF53448">
    <property type="entry name" value="Nucleotide-diphospho-sugar transferases"/>
    <property type="match status" value="1"/>
</dbReference>
<protein>
    <submittedName>
        <fullName evidence="1">Glycosyl transferase family 2</fullName>
    </submittedName>
</protein>
<dbReference type="Gene3D" id="3.90.550.10">
    <property type="entry name" value="Spore Coat Polysaccharide Biosynthesis Protein SpsA, Chain A"/>
    <property type="match status" value="1"/>
</dbReference>
<evidence type="ECO:0000313" key="1">
    <source>
        <dbReference type="EMBL" id="AEE17057.1"/>
    </source>
</evidence>
<dbReference type="KEGG" id="tbe:Trebr_1634"/>
<keyword evidence="1" id="KW-0808">Transferase</keyword>
<dbReference type="InterPro" id="IPR029044">
    <property type="entry name" value="Nucleotide-diphossugar_trans"/>
</dbReference>
<dbReference type="STRING" id="906968.Trebr_1634"/>
<dbReference type="AlphaFoldDB" id="F4LPR1"/>
<proteinExistence type="predicted"/>
<dbReference type="OrthoDB" id="9771846at2"/>
<dbReference type="PANTHER" id="PTHR43179">
    <property type="entry name" value="RHAMNOSYLTRANSFERASE WBBL"/>
    <property type="match status" value="1"/>
</dbReference>
<sequence>MITASIVLYKTNISELVTAIKSYAPSADKLLYLIDNSPAALPLPKEISENEYIFYMFLNSNKGYGAGHNIAIKQAMTNKSDFHFVLNPDIEFDSEIINKIVCFMESNVRVGLLMPQILNTDGSLQYVCKLLPTLTNMFLRGFLSRTKIAEKMNERFELRKTGYNRVIHVPYISGCFMVFRVSVFENVGVFDENIFMNMEDADISRRVASCYETVMYPEVSIIHKWNRESHKSKKMFIQTLKSAIYYFNKYGWFFDSERKRINDEALDFNFPGSNF</sequence>
<accession>F4LPR1</accession>
<dbReference type="HOGENOM" id="CLU_023845_0_4_12"/>
<organism evidence="1 2">
    <name type="scientific">Treponema brennaborense (strain DSM 12168 / CIP 105900 / DD5/3)</name>
    <dbReference type="NCBI Taxonomy" id="906968"/>
    <lineage>
        <taxon>Bacteria</taxon>
        <taxon>Pseudomonadati</taxon>
        <taxon>Spirochaetota</taxon>
        <taxon>Spirochaetia</taxon>
        <taxon>Spirochaetales</taxon>
        <taxon>Treponemataceae</taxon>
        <taxon>Treponema</taxon>
    </lineage>
</organism>
<dbReference type="eggNOG" id="COG1216">
    <property type="taxonomic scope" value="Bacteria"/>
</dbReference>
<keyword evidence="2" id="KW-1185">Reference proteome</keyword>
<evidence type="ECO:0000313" key="2">
    <source>
        <dbReference type="Proteomes" id="UP000006546"/>
    </source>
</evidence>
<dbReference type="GO" id="GO:0016740">
    <property type="term" value="F:transferase activity"/>
    <property type="evidence" value="ECO:0007669"/>
    <property type="project" value="UniProtKB-KW"/>
</dbReference>
<dbReference type="Proteomes" id="UP000006546">
    <property type="component" value="Chromosome"/>
</dbReference>
<gene>
    <name evidence="1" type="ordered locus">Trebr_1634</name>
</gene>
<dbReference type="RefSeq" id="WP_013758762.1">
    <property type="nucleotide sequence ID" value="NC_015500.1"/>
</dbReference>
<dbReference type="EMBL" id="CP002696">
    <property type="protein sequence ID" value="AEE17057.1"/>
    <property type="molecule type" value="Genomic_DNA"/>
</dbReference>
<dbReference type="PANTHER" id="PTHR43179:SF10">
    <property type="entry name" value="GLYCOSYL TRANSFERASE"/>
    <property type="match status" value="1"/>
</dbReference>
<name>F4LPR1_TREBD</name>